<dbReference type="PANTHER" id="PTHR11410:SF0">
    <property type="entry name" value="ATP SYNTHASE SUBUNIT A"/>
    <property type="match status" value="1"/>
</dbReference>
<protein>
    <recommendedName>
        <fullName evidence="11 12">ATP synthase subunit a</fullName>
    </recommendedName>
    <alternativeName>
        <fullName evidence="11">ATP synthase F0 sector subunit a</fullName>
    </alternativeName>
    <alternativeName>
        <fullName evidence="11">F-ATPase subunit 6</fullName>
    </alternativeName>
</protein>
<evidence type="ECO:0000256" key="8">
    <source>
        <dbReference type="ARBA" id="ARBA00023065"/>
    </source>
</evidence>
<dbReference type="InterPro" id="IPR000568">
    <property type="entry name" value="ATP_synth_F0_asu"/>
</dbReference>
<feature type="signal peptide" evidence="13">
    <location>
        <begin position="1"/>
        <end position="23"/>
    </location>
</feature>
<dbReference type="AlphaFoldDB" id="A0A1I3KFQ2"/>
<feature type="transmembrane region" description="Helical" evidence="11">
    <location>
        <begin position="271"/>
        <end position="292"/>
    </location>
</feature>
<dbReference type="GO" id="GO:0045259">
    <property type="term" value="C:proton-transporting ATP synthase complex"/>
    <property type="evidence" value="ECO:0007669"/>
    <property type="project" value="UniProtKB-KW"/>
</dbReference>
<comment type="subcellular location">
    <subcellularLocation>
        <location evidence="11 12">Cell membrane</location>
        <topology evidence="11 12">Multi-pass membrane protein</topology>
    </subcellularLocation>
    <subcellularLocation>
        <location evidence="1">Membrane</location>
        <topology evidence="1">Multi-pass membrane protein</topology>
    </subcellularLocation>
</comment>
<keyword evidence="15" id="KW-1185">Reference proteome</keyword>
<keyword evidence="9 11" id="KW-0472">Membrane</keyword>
<dbReference type="GO" id="GO:0046933">
    <property type="term" value="F:proton-transporting ATP synthase activity, rotational mechanism"/>
    <property type="evidence" value="ECO:0007669"/>
    <property type="project" value="UniProtKB-UniRule"/>
</dbReference>
<evidence type="ECO:0000313" key="15">
    <source>
        <dbReference type="Proteomes" id="UP000242560"/>
    </source>
</evidence>
<dbReference type="GO" id="GO:0005886">
    <property type="term" value="C:plasma membrane"/>
    <property type="evidence" value="ECO:0007669"/>
    <property type="project" value="UniProtKB-SubCell"/>
</dbReference>
<evidence type="ECO:0000256" key="9">
    <source>
        <dbReference type="ARBA" id="ARBA00023136"/>
    </source>
</evidence>
<keyword evidence="11" id="KW-1003">Cell membrane</keyword>
<evidence type="ECO:0000256" key="4">
    <source>
        <dbReference type="ARBA" id="ARBA00022547"/>
    </source>
</evidence>
<dbReference type="PANTHER" id="PTHR11410">
    <property type="entry name" value="ATP SYNTHASE SUBUNIT A"/>
    <property type="match status" value="1"/>
</dbReference>
<dbReference type="CDD" id="cd00310">
    <property type="entry name" value="ATP-synt_Fo_a_6"/>
    <property type="match status" value="1"/>
</dbReference>
<reference evidence="15" key="1">
    <citation type="submission" date="2016-10" db="EMBL/GenBank/DDBJ databases">
        <authorList>
            <person name="Varghese N."/>
            <person name="Submissions S."/>
        </authorList>
    </citation>
    <scope>NUCLEOTIDE SEQUENCE [LARGE SCALE GENOMIC DNA]</scope>
    <source>
        <strain evidence="15">DSM 22251</strain>
    </source>
</reference>
<evidence type="ECO:0000256" key="13">
    <source>
        <dbReference type="SAM" id="SignalP"/>
    </source>
</evidence>
<comment type="function">
    <text evidence="11 12">Key component of the proton channel; it plays a direct role in the translocation of protons across the membrane.</text>
</comment>
<dbReference type="EMBL" id="FORQ01000001">
    <property type="protein sequence ID" value="SFI71035.1"/>
    <property type="molecule type" value="Genomic_DNA"/>
</dbReference>
<dbReference type="InterPro" id="IPR035908">
    <property type="entry name" value="F0_ATP_A_sf"/>
</dbReference>
<dbReference type="SUPFAM" id="SSF81336">
    <property type="entry name" value="F1F0 ATP synthase subunit A"/>
    <property type="match status" value="1"/>
</dbReference>
<keyword evidence="10 11" id="KW-0066">ATP synthesis</keyword>
<feature type="transmembrane region" description="Helical" evidence="11">
    <location>
        <begin position="210"/>
        <end position="234"/>
    </location>
</feature>
<accession>A0A1I3KFQ2</accession>
<dbReference type="RefSeq" id="WP_089818745.1">
    <property type="nucleotide sequence ID" value="NZ_FORQ01000001.1"/>
</dbReference>
<feature type="transmembrane region" description="Helical" evidence="11">
    <location>
        <begin position="149"/>
        <end position="171"/>
    </location>
</feature>
<name>A0A1I3KFQ2_9FLAO</name>
<keyword evidence="4 11" id="KW-0138">CF(0)</keyword>
<evidence type="ECO:0000256" key="11">
    <source>
        <dbReference type="HAMAP-Rule" id="MF_01393"/>
    </source>
</evidence>
<feature type="transmembrane region" description="Helical" evidence="11">
    <location>
        <begin position="331"/>
        <end position="362"/>
    </location>
</feature>
<keyword evidence="3 11" id="KW-0813">Transport</keyword>
<evidence type="ECO:0000256" key="10">
    <source>
        <dbReference type="ARBA" id="ARBA00023310"/>
    </source>
</evidence>
<keyword evidence="8 11" id="KW-0406">Ion transport</keyword>
<feature type="transmembrane region" description="Helical" evidence="11">
    <location>
        <begin position="298"/>
        <end position="319"/>
    </location>
</feature>
<dbReference type="Proteomes" id="UP000242560">
    <property type="component" value="Unassembled WGS sequence"/>
</dbReference>
<evidence type="ECO:0000256" key="7">
    <source>
        <dbReference type="ARBA" id="ARBA00022989"/>
    </source>
</evidence>
<dbReference type="HAMAP" id="MF_01393">
    <property type="entry name" value="ATP_synth_a_bact"/>
    <property type="match status" value="1"/>
</dbReference>
<dbReference type="Pfam" id="PF00119">
    <property type="entry name" value="ATP-synt_A"/>
    <property type="match status" value="1"/>
</dbReference>
<feature type="transmembrane region" description="Helical" evidence="11">
    <location>
        <begin position="240"/>
        <end position="259"/>
    </location>
</feature>
<feature type="chain" id="PRO_5015314351" description="ATP synthase subunit a" evidence="13">
    <location>
        <begin position="24"/>
        <end position="371"/>
    </location>
</feature>
<proteinExistence type="inferred from homology"/>
<organism evidence="14 15">
    <name type="scientific">Kaistella treverensis</name>
    <dbReference type="NCBI Taxonomy" id="631455"/>
    <lineage>
        <taxon>Bacteria</taxon>
        <taxon>Pseudomonadati</taxon>
        <taxon>Bacteroidota</taxon>
        <taxon>Flavobacteriia</taxon>
        <taxon>Flavobacteriales</taxon>
        <taxon>Weeksellaceae</taxon>
        <taxon>Chryseobacterium group</taxon>
        <taxon>Kaistella</taxon>
    </lineage>
</organism>
<keyword evidence="5 11" id="KW-0812">Transmembrane</keyword>
<evidence type="ECO:0000256" key="12">
    <source>
        <dbReference type="RuleBase" id="RU000483"/>
    </source>
</evidence>
<gene>
    <name evidence="11" type="primary">atpB</name>
    <name evidence="14" type="ORF">SAMN05421638_0769</name>
</gene>
<keyword evidence="7 11" id="KW-1133">Transmembrane helix</keyword>
<keyword evidence="13" id="KW-0732">Signal</keyword>
<evidence type="ECO:0000256" key="2">
    <source>
        <dbReference type="ARBA" id="ARBA00006810"/>
    </source>
</evidence>
<evidence type="ECO:0000256" key="5">
    <source>
        <dbReference type="ARBA" id="ARBA00022692"/>
    </source>
</evidence>
<evidence type="ECO:0000256" key="3">
    <source>
        <dbReference type="ARBA" id="ARBA00022448"/>
    </source>
</evidence>
<dbReference type="InterPro" id="IPR045083">
    <property type="entry name" value="ATP_synth_F0_asu_bact/mt"/>
</dbReference>
<dbReference type="PRINTS" id="PR00123">
    <property type="entry name" value="ATPASEA"/>
</dbReference>
<evidence type="ECO:0000313" key="14">
    <source>
        <dbReference type="EMBL" id="SFI71035.1"/>
    </source>
</evidence>
<evidence type="ECO:0000256" key="1">
    <source>
        <dbReference type="ARBA" id="ARBA00004141"/>
    </source>
</evidence>
<sequence length="371" mass="41336">MNKRISSLFLVLFLTLSGVSTFAQQPAEAHGAETLEQKIQEDNKEFNAKDMIMSHISDANEWHLWTLNEGTPDEKHVSIPLPVIIKDKNGIHTFMSSAIAHGHEHDGYTLDHGIVKSTQGLEQAKLFSVLSGKHTSENAFYDFSITKNVAAIFISVLFMLLIFVGMARGYAKSLVPSGAGRFMEPLIIFIRDEVAIPNIGAKKYKKYMPYLLTVFFFIWINNMFGLIPFAPFGYNLTGNIATTAVLAIITLLITIFSANKDYWKHIFMPPVPLLLYPIMVPIEIIGVFTKPFALMMRLFANITAGHIMILAIMSLIFIFKTPLLGFASVPLGLFISILELLVAALQAYIFTVLSALFIGIAVQEHEHEGAH</sequence>
<keyword evidence="6 11" id="KW-0375">Hydrogen ion transport</keyword>
<dbReference type="NCBIfam" id="TIGR01131">
    <property type="entry name" value="ATP_synt_6_or_A"/>
    <property type="match status" value="1"/>
</dbReference>
<dbReference type="Gene3D" id="1.20.120.220">
    <property type="entry name" value="ATP synthase, F0 complex, subunit A"/>
    <property type="match status" value="1"/>
</dbReference>
<comment type="similarity">
    <text evidence="2 11 12">Belongs to the ATPase A chain family.</text>
</comment>
<evidence type="ECO:0000256" key="6">
    <source>
        <dbReference type="ARBA" id="ARBA00022781"/>
    </source>
</evidence>